<feature type="compositionally biased region" description="Low complexity" evidence="6">
    <location>
        <begin position="149"/>
        <end position="160"/>
    </location>
</feature>
<reference evidence="8 9" key="1">
    <citation type="submission" date="2017-12" db="EMBL/GenBank/DDBJ databases">
        <title>Sequencing, de novo assembly and annotation of complete genome of a new Thraustochytrid species, strain FCC1311.</title>
        <authorList>
            <person name="Sedici K."/>
            <person name="Godart F."/>
            <person name="Aiese Cigliano R."/>
            <person name="Sanseverino W."/>
            <person name="Barakat M."/>
            <person name="Ortet P."/>
            <person name="Marechal E."/>
            <person name="Cagnac O."/>
            <person name="Amato A."/>
        </authorList>
    </citation>
    <scope>NUCLEOTIDE SEQUENCE [LARGE SCALE GENOMIC DNA]</scope>
</reference>
<dbReference type="GO" id="GO:0043565">
    <property type="term" value="F:sequence-specific DNA binding"/>
    <property type="evidence" value="ECO:0007669"/>
    <property type="project" value="InterPro"/>
</dbReference>
<evidence type="ECO:0000259" key="7">
    <source>
        <dbReference type="SMART" id="SM00415"/>
    </source>
</evidence>
<evidence type="ECO:0000256" key="6">
    <source>
        <dbReference type="SAM" id="MobiDB-lite"/>
    </source>
</evidence>
<feature type="compositionally biased region" description="Low complexity" evidence="6">
    <location>
        <begin position="416"/>
        <end position="427"/>
    </location>
</feature>
<dbReference type="InParanoid" id="A0A2R5GQU2"/>
<evidence type="ECO:0000256" key="5">
    <source>
        <dbReference type="SAM" id="Coils"/>
    </source>
</evidence>
<feature type="region of interest" description="Disordered" evidence="6">
    <location>
        <begin position="149"/>
        <end position="171"/>
    </location>
</feature>
<proteinExistence type="inferred from homology"/>
<dbReference type="InterPro" id="IPR000232">
    <property type="entry name" value="HSF_DNA-bd"/>
</dbReference>
<evidence type="ECO:0000256" key="1">
    <source>
        <dbReference type="ARBA" id="ARBA00004123"/>
    </source>
</evidence>
<name>A0A2R5GQU2_9STRA</name>
<evidence type="ECO:0000313" key="9">
    <source>
        <dbReference type="Proteomes" id="UP000241890"/>
    </source>
</evidence>
<feature type="region of interest" description="Disordered" evidence="6">
    <location>
        <begin position="356"/>
        <end position="436"/>
    </location>
</feature>
<feature type="compositionally biased region" description="Basic and acidic residues" evidence="6">
    <location>
        <begin position="221"/>
        <end position="231"/>
    </location>
</feature>
<dbReference type="OrthoDB" id="60033at2759"/>
<comment type="caution">
    <text evidence="8">The sequence shown here is derived from an EMBL/GenBank/DDBJ whole genome shotgun (WGS) entry which is preliminary data.</text>
</comment>
<accession>A0A2R5GQU2</accession>
<feature type="compositionally biased region" description="Polar residues" evidence="6">
    <location>
        <begin position="240"/>
        <end position="256"/>
    </location>
</feature>
<feature type="region of interest" description="Disordered" evidence="6">
    <location>
        <begin position="651"/>
        <end position="671"/>
    </location>
</feature>
<keyword evidence="9" id="KW-1185">Reference proteome</keyword>
<feature type="region of interest" description="Disordered" evidence="6">
    <location>
        <begin position="184"/>
        <end position="321"/>
    </location>
</feature>
<keyword evidence="2" id="KW-0238">DNA-binding</keyword>
<feature type="compositionally biased region" description="Acidic residues" evidence="6">
    <location>
        <begin position="308"/>
        <end position="320"/>
    </location>
</feature>
<dbReference type="PANTHER" id="PTHR10015:SF427">
    <property type="entry name" value="HEAT SHOCK FACTOR PROTEIN"/>
    <property type="match status" value="1"/>
</dbReference>
<dbReference type="GO" id="GO:0005634">
    <property type="term" value="C:nucleus"/>
    <property type="evidence" value="ECO:0007669"/>
    <property type="project" value="UniProtKB-SubCell"/>
</dbReference>
<gene>
    <name evidence="8" type="ORF">FCC1311_094712</name>
</gene>
<feature type="coiled-coil region" evidence="5">
    <location>
        <begin position="111"/>
        <end position="138"/>
    </location>
</feature>
<dbReference type="InterPro" id="IPR036388">
    <property type="entry name" value="WH-like_DNA-bd_sf"/>
</dbReference>
<dbReference type="SUPFAM" id="SSF46785">
    <property type="entry name" value="Winged helix' DNA-binding domain"/>
    <property type="match status" value="1"/>
</dbReference>
<evidence type="ECO:0000256" key="4">
    <source>
        <dbReference type="RuleBase" id="RU004020"/>
    </source>
</evidence>
<keyword evidence="5" id="KW-0175">Coiled coil</keyword>
<keyword evidence="3" id="KW-0539">Nucleus</keyword>
<organism evidence="8 9">
    <name type="scientific">Hondaea fermentalgiana</name>
    <dbReference type="NCBI Taxonomy" id="2315210"/>
    <lineage>
        <taxon>Eukaryota</taxon>
        <taxon>Sar</taxon>
        <taxon>Stramenopiles</taxon>
        <taxon>Bigyra</taxon>
        <taxon>Labyrinthulomycetes</taxon>
        <taxon>Thraustochytrida</taxon>
        <taxon>Thraustochytriidae</taxon>
        <taxon>Hondaea</taxon>
    </lineage>
</organism>
<comment type="similarity">
    <text evidence="4">Belongs to the HSF family.</text>
</comment>
<dbReference type="Proteomes" id="UP000241890">
    <property type="component" value="Unassembled WGS sequence"/>
</dbReference>
<sequence>MGSISLPPFLKKLQEISQTCDPSIAEWSTDGSKFVVKSTRFERDVVRKFFKGNLGTFIRQLHFYGFKKSDHVGDTWSFEHPKFVRDFPANIYEIRRKTRKDAEGAASKSEVRVLREEVFDLRQEMSSLKDDMTEIKNQLSLLLSASNRGSAGASHANAHGSSRKNTDSSAGNSHTLLEVLLQQAAASQPVPDSHGGQDSGPQASASQREMAPSRHTTMHTRHSDTRAESGHAPRPPAMPSDSSSSGKRLATSNDFVSNKRARDELHSTSSSHSSSSQGGDFDPKYLPFEDGANPGLDDGDGGSGMDNAYDDDNNDDDDFFDPVKKVREVGPIFDATGLDEFSDLFTGFDDFVTPFSQAEPSHMGTTREDSQDSLMSSTSSSSSSSTTFSSSTPSYMYSQDSRDASRASTPPVNPPAAKMGAKVGGKAFPQEEGESGPIVVKNPNCVAMFEAAQKHQLEIRIRKSETRDAVLPNEVFAGFLSKFVQQAILLNKRSMLTGDIDPELEIFVHASLPAESPLKDTLIYATPYVRTVLVNVLTEISAGDWQSSADDAWGPYAGKMSQPFLQRRFLAFHFGNVSKEVDGESWLMFLSFILKAAVNDDERAPVPDVGASPFMRSFAQYFQPDVRRVMATAQLKFGEYKRKLCAMGNGSCEPSVTHPSSESNARTRAAA</sequence>
<feature type="compositionally biased region" description="Low complexity" evidence="6">
    <location>
        <begin position="267"/>
        <end position="276"/>
    </location>
</feature>
<comment type="subcellular location">
    <subcellularLocation>
        <location evidence="1">Nucleus</location>
    </subcellularLocation>
</comment>
<evidence type="ECO:0000313" key="8">
    <source>
        <dbReference type="EMBL" id="GBG33247.1"/>
    </source>
</evidence>
<dbReference type="AlphaFoldDB" id="A0A2R5GQU2"/>
<dbReference type="SMART" id="SM00415">
    <property type="entry name" value="HSF"/>
    <property type="match status" value="1"/>
</dbReference>
<evidence type="ECO:0000256" key="3">
    <source>
        <dbReference type="ARBA" id="ARBA00023242"/>
    </source>
</evidence>
<feature type="compositionally biased region" description="Low complexity" evidence="6">
    <location>
        <begin position="372"/>
        <end position="399"/>
    </location>
</feature>
<feature type="compositionally biased region" description="Polar residues" evidence="6">
    <location>
        <begin position="652"/>
        <end position="671"/>
    </location>
</feature>
<feature type="domain" description="HSF-type DNA-binding" evidence="7">
    <location>
        <begin position="5"/>
        <end position="97"/>
    </location>
</feature>
<evidence type="ECO:0000256" key="2">
    <source>
        <dbReference type="ARBA" id="ARBA00023125"/>
    </source>
</evidence>
<protein>
    <submittedName>
        <fullName evidence="8">Heat stress transcription factor A-4c</fullName>
    </submittedName>
</protein>
<dbReference type="PANTHER" id="PTHR10015">
    <property type="entry name" value="HEAT SHOCK TRANSCRIPTION FACTOR"/>
    <property type="match status" value="1"/>
</dbReference>
<dbReference type="EMBL" id="BEYU01000149">
    <property type="protein sequence ID" value="GBG33247.1"/>
    <property type="molecule type" value="Genomic_DNA"/>
</dbReference>
<dbReference type="GO" id="GO:0003700">
    <property type="term" value="F:DNA-binding transcription factor activity"/>
    <property type="evidence" value="ECO:0007669"/>
    <property type="project" value="InterPro"/>
</dbReference>
<dbReference type="Pfam" id="PF00447">
    <property type="entry name" value="HSF_DNA-bind"/>
    <property type="match status" value="1"/>
</dbReference>
<dbReference type="Gene3D" id="1.10.10.10">
    <property type="entry name" value="Winged helix-like DNA-binding domain superfamily/Winged helix DNA-binding domain"/>
    <property type="match status" value="1"/>
</dbReference>
<dbReference type="InterPro" id="IPR036390">
    <property type="entry name" value="WH_DNA-bd_sf"/>
</dbReference>